<dbReference type="EMBL" id="JAGIXG020000015">
    <property type="protein sequence ID" value="KAI6782170.1"/>
    <property type="molecule type" value="Genomic_DNA"/>
</dbReference>
<evidence type="ECO:0000313" key="3">
    <source>
        <dbReference type="Proteomes" id="UP001055219"/>
    </source>
</evidence>
<dbReference type="AlphaFoldDB" id="A0A9P9Y2J3"/>
<evidence type="ECO:0000256" key="1">
    <source>
        <dbReference type="SAM" id="Phobius"/>
    </source>
</evidence>
<proteinExistence type="predicted"/>
<dbReference type="RefSeq" id="XP_051363026.1">
    <property type="nucleotide sequence ID" value="XM_051505583.1"/>
</dbReference>
<evidence type="ECO:0000313" key="2">
    <source>
        <dbReference type="EMBL" id="KAI6782170.1"/>
    </source>
</evidence>
<feature type="transmembrane region" description="Helical" evidence="1">
    <location>
        <begin position="53"/>
        <end position="75"/>
    </location>
</feature>
<gene>
    <name evidence="2" type="ORF">J7T54_002407</name>
</gene>
<reference evidence="2" key="1">
    <citation type="journal article" date="2021" name="J Fungi (Basel)">
        <title>Genomic and Metabolomic Analyses of the Marine Fungus Emericellopsis cladophorae: Insights into Saltwater Adaptability Mechanisms and Its Biosynthetic Potential.</title>
        <authorList>
            <person name="Goncalves M.F.M."/>
            <person name="Hilario S."/>
            <person name="Van de Peer Y."/>
            <person name="Esteves A.C."/>
            <person name="Alves A."/>
        </authorList>
    </citation>
    <scope>NUCLEOTIDE SEQUENCE</scope>
    <source>
        <strain evidence="2">MUM 19.33</strain>
    </source>
</reference>
<keyword evidence="1" id="KW-0472">Membrane</keyword>
<organism evidence="2 3">
    <name type="scientific">Emericellopsis cladophorae</name>
    <dbReference type="NCBI Taxonomy" id="2686198"/>
    <lineage>
        <taxon>Eukaryota</taxon>
        <taxon>Fungi</taxon>
        <taxon>Dikarya</taxon>
        <taxon>Ascomycota</taxon>
        <taxon>Pezizomycotina</taxon>
        <taxon>Sordariomycetes</taxon>
        <taxon>Hypocreomycetidae</taxon>
        <taxon>Hypocreales</taxon>
        <taxon>Bionectriaceae</taxon>
        <taxon>Emericellopsis</taxon>
    </lineage>
</organism>
<keyword evidence="1" id="KW-1133">Transmembrane helix</keyword>
<dbReference type="GeneID" id="75828919"/>
<keyword evidence="1" id="KW-0812">Transmembrane</keyword>
<sequence>MAISTRERFVRTLMALVLTVIVKTHDLAHHVLIHRAVHIGYSYVYLFLLPVDLLIASALHLAWVFFTVIWGYLLVSISTSFPLDLDTEAAKVSTEILTGIYYAVRCVCVVELFLECVVDALLDIRNKLLELYSTSSIGLRILFWVILLNCISVYKRCLDEF</sequence>
<reference evidence="2" key="2">
    <citation type="submission" date="2022-07" db="EMBL/GenBank/DDBJ databases">
        <authorList>
            <person name="Goncalves M.F.M."/>
            <person name="Hilario S."/>
            <person name="Van De Peer Y."/>
            <person name="Esteves A.C."/>
            <person name="Alves A."/>
        </authorList>
    </citation>
    <scope>NUCLEOTIDE SEQUENCE</scope>
    <source>
        <strain evidence="2">MUM 19.33</strain>
    </source>
</reference>
<keyword evidence="3" id="KW-1185">Reference proteome</keyword>
<feature type="transmembrane region" description="Helical" evidence="1">
    <location>
        <begin position="134"/>
        <end position="154"/>
    </location>
</feature>
<name>A0A9P9Y2J3_9HYPO</name>
<dbReference type="Proteomes" id="UP001055219">
    <property type="component" value="Unassembled WGS sequence"/>
</dbReference>
<accession>A0A9P9Y2J3</accession>
<comment type="caution">
    <text evidence="2">The sequence shown here is derived from an EMBL/GenBank/DDBJ whole genome shotgun (WGS) entry which is preliminary data.</text>
</comment>
<dbReference type="OrthoDB" id="10351310at2759"/>
<protein>
    <submittedName>
        <fullName evidence="2">Uncharacterized protein</fullName>
    </submittedName>
</protein>